<protein>
    <recommendedName>
        <fullName evidence="17">UDP-N-acetylenolpyruvoylglucosamine reductase</fullName>
        <ecNumber evidence="17">1.3.1.98</ecNumber>
    </recommendedName>
    <alternativeName>
        <fullName evidence="17">UDP-N-acetylmuramate dehydrogenase</fullName>
    </alternativeName>
</protein>
<feature type="domain" description="FAD-binding PCMH-type" evidence="18">
    <location>
        <begin position="35"/>
        <end position="205"/>
    </location>
</feature>
<dbReference type="SUPFAM" id="SSF56194">
    <property type="entry name" value="Uridine diphospho-N-Acetylenolpyruvylglucosamine reductase, MurB, C-terminal domain"/>
    <property type="match status" value="1"/>
</dbReference>
<evidence type="ECO:0000256" key="17">
    <source>
        <dbReference type="HAMAP-Rule" id="MF_00037"/>
    </source>
</evidence>
<dbReference type="Pfam" id="PF01565">
    <property type="entry name" value="FAD_binding_4"/>
    <property type="match status" value="1"/>
</dbReference>
<dbReference type="AlphaFoldDB" id="A0A0Q0U9M9"/>
<dbReference type="HAMAP" id="MF_00037">
    <property type="entry name" value="MurB"/>
    <property type="match status" value="1"/>
</dbReference>
<keyword evidence="13 17" id="KW-0560">Oxidoreductase</keyword>
<dbReference type="InterPro" id="IPR016167">
    <property type="entry name" value="FAD-bd_PCMH_sub1"/>
</dbReference>
<comment type="pathway">
    <text evidence="4 17">Cell wall biogenesis; peptidoglycan biosynthesis.</text>
</comment>
<evidence type="ECO:0000256" key="3">
    <source>
        <dbReference type="ARBA" id="ARBA00004496"/>
    </source>
</evidence>
<dbReference type="UniPathway" id="UPA00219"/>
<evidence type="ECO:0000256" key="12">
    <source>
        <dbReference type="ARBA" id="ARBA00022984"/>
    </source>
</evidence>
<evidence type="ECO:0000256" key="16">
    <source>
        <dbReference type="ARBA" id="ARBA00048914"/>
    </source>
</evidence>
<keyword evidence="10 17" id="KW-0521">NADP</keyword>
<evidence type="ECO:0000256" key="5">
    <source>
        <dbReference type="ARBA" id="ARBA00010485"/>
    </source>
</evidence>
<dbReference type="NCBIfam" id="NF010478">
    <property type="entry name" value="PRK13903.1"/>
    <property type="match status" value="1"/>
</dbReference>
<dbReference type="NCBIfam" id="TIGR00179">
    <property type="entry name" value="murB"/>
    <property type="match status" value="1"/>
</dbReference>
<keyword evidence="9 17" id="KW-0274">FAD</keyword>
<dbReference type="EC" id="1.3.1.98" evidence="17"/>
<dbReference type="PATRIC" id="fig|1544416.3.peg.1241"/>
<evidence type="ECO:0000313" key="19">
    <source>
        <dbReference type="EMBL" id="KQB84435.1"/>
    </source>
</evidence>
<keyword evidence="20" id="KW-1185">Reference proteome</keyword>
<keyword evidence="6 17" id="KW-0963">Cytoplasm</keyword>
<comment type="cofactor">
    <cofactor evidence="1 17">
        <name>FAD</name>
        <dbReference type="ChEBI" id="CHEBI:57692"/>
    </cofactor>
</comment>
<dbReference type="GO" id="GO:0071555">
    <property type="term" value="P:cell wall organization"/>
    <property type="evidence" value="ECO:0007669"/>
    <property type="project" value="UniProtKB-KW"/>
</dbReference>
<dbReference type="InterPro" id="IPR036318">
    <property type="entry name" value="FAD-bd_PCMH-like_sf"/>
</dbReference>
<keyword evidence="15 17" id="KW-0961">Cell wall biogenesis/degradation</keyword>
<dbReference type="EMBL" id="LKST01000002">
    <property type="protein sequence ID" value="KQB84435.1"/>
    <property type="molecule type" value="Genomic_DNA"/>
</dbReference>
<dbReference type="InterPro" id="IPR011601">
    <property type="entry name" value="MurB_C"/>
</dbReference>
<dbReference type="GO" id="GO:0008762">
    <property type="term" value="F:UDP-N-acetylmuramate dehydrogenase activity"/>
    <property type="evidence" value="ECO:0007669"/>
    <property type="project" value="UniProtKB-UniRule"/>
</dbReference>
<dbReference type="GO" id="GO:0009252">
    <property type="term" value="P:peptidoglycan biosynthetic process"/>
    <property type="evidence" value="ECO:0007669"/>
    <property type="project" value="UniProtKB-UniRule"/>
</dbReference>
<dbReference type="PROSITE" id="PS51387">
    <property type="entry name" value="FAD_PCMH"/>
    <property type="match status" value="1"/>
</dbReference>
<keyword evidence="7 17" id="KW-0132">Cell division</keyword>
<accession>A0A0Q0U9M9</accession>
<dbReference type="GO" id="GO:0008360">
    <property type="term" value="P:regulation of cell shape"/>
    <property type="evidence" value="ECO:0007669"/>
    <property type="project" value="UniProtKB-KW"/>
</dbReference>
<reference evidence="19 20" key="1">
    <citation type="submission" date="2015-10" db="EMBL/GenBank/DDBJ databases">
        <title>Corynebacteirum lowii and Corynebacterium oculi species nova, derived from human clinical disease and and emended description of Corynebacterium mastiditis.</title>
        <authorList>
            <person name="Bernard K."/>
            <person name="Pacheco A.L."/>
            <person name="Mcdougall C."/>
            <person name="Burtx T."/>
            <person name="Weibe D."/>
            <person name="Tyler S."/>
            <person name="Olson A.B."/>
            <person name="Cnockaert M."/>
            <person name="Eguchi H."/>
            <person name="Kuwahara T."/>
            <person name="Nakayama-Imaohji H."/>
            <person name="Boudewijins M."/>
            <person name="Van Hoecke F."/>
            <person name="Bernier A.-M."/>
            <person name="Vandamme P."/>
        </authorList>
    </citation>
    <scope>NUCLEOTIDE SEQUENCE [LARGE SCALE GENOMIC DNA]</scope>
    <source>
        <strain evidence="19 20">NML 130210</strain>
    </source>
</reference>
<feature type="active site" evidence="17">
    <location>
        <position position="365"/>
    </location>
</feature>
<comment type="similarity">
    <text evidence="5 17">Belongs to the MurB family.</text>
</comment>
<organism evidence="19 20">
    <name type="scientific">Corynebacterium oculi</name>
    <dbReference type="NCBI Taxonomy" id="1544416"/>
    <lineage>
        <taxon>Bacteria</taxon>
        <taxon>Bacillati</taxon>
        <taxon>Actinomycetota</taxon>
        <taxon>Actinomycetes</taxon>
        <taxon>Mycobacteriales</taxon>
        <taxon>Corynebacteriaceae</taxon>
        <taxon>Corynebacterium</taxon>
    </lineage>
</organism>
<dbReference type="Pfam" id="PF02873">
    <property type="entry name" value="MurB_C"/>
    <property type="match status" value="1"/>
</dbReference>
<keyword evidence="11 17" id="KW-0133">Cell shape</keyword>
<dbReference type="Gene3D" id="3.30.465.10">
    <property type="match status" value="1"/>
</dbReference>
<dbReference type="GO" id="GO:0071949">
    <property type="term" value="F:FAD binding"/>
    <property type="evidence" value="ECO:0007669"/>
    <property type="project" value="InterPro"/>
</dbReference>
<dbReference type="STRING" id="1544416.Cocul_01236"/>
<evidence type="ECO:0000256" key="13">
    <source>
        <dbReference type="ARBA" id="ARBA00023002"/>
    </source>
</evidence>
<dbReference type="GO" id="GO:0051301">
    <property type="term" value="P:cell division"/>
    <property type="evidence" value="ECO:0007669"/>
    <property type="project" value="UniProtKB-KW"/>
</dbReference>
<comment type="caution">
    <text evidence="19">The sequence shown here is derived from an EMBL/GenBank/DDBJ whole genome shotgun (WGS) entry which is preliminary data.</text>
</comment>
<evidence type="ECO:0000256" key="11">
    <source>
        <dbReference type="ARBA" id="ARBA00022960"/>
    </source>
</evidence>
<feature type="active site" description="Proton donor" evidence="17">
    <location>
        <position position="261"/>
    </location>
</feature>
<name>A0A0Q0U9M9_9CORY</name>
<gene>
    <name evidence="17 19" type="primary">murB</name>
    <name evidence="19" type="ORF">Cocul_01236</name>
</gene>
<evidence type="ECO:0000256" key="2">
    <source>
        <dbReference type="ARBA" id="ARBA00003921"/>
    </source>
</evidence>
<dbReference type="InterPro" id="IPR016166">
    <property type="entry name" value="FAD-bd_PCMH"/>
</dbReference>
<evidence type="ECO:0000256" key="10">
    <source>
        <dbReference type="ARBA" id="ARBA00022857"/>
    </source>
</evidence>
<evidence type="ECO:0000256" key="14">
    <source>
        <dbReference type="ARBA" id="ARBA00023306"/>
    </source>
</evidence>
<evidence type="ECO:0000256" key="1">
    <source>
        <dbReference type="ARBA" id="ARBA00001974"/>
    </source>
</evidence>
<dbReference type="GO" id="GO:0005829">
    <property type="term" value="C:cytosol"/>
    <property type="evidence" value="ECO:0007669"/>
    <property type="project" value="TreeGrafter"/>
</dbReference>
<evidence type="ECO:0000256" key="9">
    <source>
        <dbReference type="ARBA" id="ARBA00022827"/>
    </source>
</evidence>
<comment type="function">
    <text evidence="2 17">Cell wall formation.</text>
</comment>
<evidence type="ECO:0000259" key="18">
    <source>
        <dbReference type="PROSITE" id="PS51387"/>
    </source>
</evidence>
<dbReference type="PANTHER" id="PTHR21071:SF4">
    <property type="entry name" value="UDP-N-ACETYLENOLPYRUVOYLGLUCOSAMINE REDUCTASE"/>
    <property type="match status" value="1"/>
</dbReference>
<dbReference type="PANTHER" id="PTHR21071">
    <property type="entry name" value="UDP-N-ACETYLENOLPYRUVOYLGLUCOSAMINE REDUCTASE"/>
    <property type="match status" value="1"/>
</dbReference>
<comment type="subcellular location">
    <subcellularLocation>
        <location evidence="3 17">Cytoplasm</location>
    </subcellularLocation>
</comment>
<dbReference type="InterPro" id="IPR036635">
    <property type="entry name" value="MurB_C_sf"/>
</dbReference>
<keyword evidence="14 17" id="KW-0131">Cell cycle</keyword>
<comment type="catalytic activity">
    <reaction evidence="16 17">
        <text>UDP-N-acetyl-alpha-D-muramate + NADP(+) = UDP-N-acetyl-3-O-(1-carboxyvinyl)-alpha-D-glucosamine + NADPH + H(+)</text>
        <dbReference type="Rhea" id="RHEA:12248"/>
        <dbReference type="ChEBI" id="CHEBI:15378"/>
        <dbReference type="ChEBI" id="CHEBI:57783"/>
        <dbReference type="ChEBI" id="CHEBI:58349"/>
        <dbReference type="ChEBI" id="CHEBI:68483"/>
        <dbReference type="ChEBI" id="CHEBI:70757"/>
        <dbReference type="EC" id="1.3.1.98"/>
    </reaction>
</comment>
<evidence type="ECO:0000256" key="15">
    <source>
        <dbReference type="ARBA" id="ARBA00023316"/>
    </source>
</evidence>
<dbReference type="Gene3D" id="3.30.43.10">
    <property type="entry name" value="Uridine Diphospho-n-acetylenolpyruvylglucosamine Reductase, domain 2"/>
    <property type="match status" value="1"/>
</dbReference>
<dbReference type="InterPro" id="IPR016169">
    <property type="entry name" value="FAD-bd_PCMH_sub2"/>
</dbReference>
<evidence type="ECO:0000256" key="6">
    <source>
        <dbReference type="ARBA" id="ARBA00022490"/>
    </source>
</evidence>
<keyword evidence="12 17" id="KW-0573">Peptidoglycan synthesis</keyword>
<evidence type="ECO:0000256" key="4">
    <source>
        <dbReference type="ARBA" id="ARBA00004752"/>
    </source>
</evidence>
<evidence type="ECO:0000256" key="8">
    <source>
        <dbReference type="ARBA" id="ARBA00022630"/>
    </source>
</evidence>
<dbReference type="InterPro" id="IPR006094">
    <property type="entry name" value="Oxid_FAD_bind_N"/>
</dbReference>
<dbReference type="InterPro" id="IPR003170">
    <property type="entry name" value="MurB"/>
</dbReference>
<feature type="active site" evidence="17">
    <location>
        <position position="183"/>
    </location>
</feature>
<evidence type="ECO:0000313" key="20">
    <source>
        <dbReference type="Proteomes" id="UP000050517"/>
    </source>
</evidence>
<dbReference type="SUPFAM" id="SSF56176">
    <property type="entry name" value="FAD-binding/transporter-associated domain-like"/>
    <property type="match status" value="1"/>
</dbReference>
<sequence>MRRVSDVALPQRLDNIPGAACDTSLSLTDLTTLRLGGKPRLTVRCATAEATAEAVRTLDEAQIPLLIVGGGSNLVVADGDLDLVDLVVVLLEDTDVQINPDTGIVRAAAGATWDDVVRATVEAGLGGLECLSGIPGCAGATPVQNVGAYGVEISDVLTRVRLWDRRTGETSWVPAGSLDLAYRYSNLKFTHRAVVLDVEFQLRTDGLSAPLRFGALARQLGAMEPGQRLPAAQVREAVLAVRRSKGMVLDAEDHDTWSAGSFFTNPVVSEALADAVAAKVGAAGADTMPRFPTGEGRVKLSAAWLIERAGFPRGYPGEGAPARLSTRHTLALTNRGEARTGDVVALAREIIAGVKEAFGVELVSEPVWVGVKL</sequence>
<evidence type="ECO:0000256" key="7">
    <source>
        <dbReference type="ARBA" id="ARBA00022618"/>
    </source>
</evidence>
<proteinExistence type="inferred from homology"/>
<dbReference type="Gene3D" id="3.90.78.10">
    <property type="entry name" value="UDP-N-acetylenolpyruvoylglucosamine reductase, C-terminal domain"/>
    <property type="match status" value="1"/>
</dbReference>
<dbReference type="Proteomes" id="UP000050517">
    <property type="component" value="Unassembled WGS sequence"/>
</dbReference>
<keyword evidence="8 17" id="KW-0285">Flavoprotein</keyword>